<organism evidence="7 8">
    <name type="scientific">Eudromia elegans</name>
    <name type="common">Elegant crested-tinamou</name>
    <dbReference type="NCBI Taxonomy" id="8805"/>
    <lineage>
        <taxon>Eukaryota</taxon>
        <taxon>Metazoa</taxon>
        <taxon>Chordata</taxon>
        <taxon>Craniata</taxon>
        <taxon>Vertebrata</taxon>
        <taxon>Euteleostomi</taxon>
        <taxon>Archelosauria</taxon>
        <taxon>Archosauria</taxon>
        <taxon>Dinosauria</taxon>
        <taxon>Saurischia</taxon>
        <taxon>Theropoda</taxon>
        <taxon>Coelurosauria</taxon>
        <taxon>Aves</taxon>
        <taxon>Palaeognathae</taxon>
        <taxon>Tinamiformes</taxon>
        <taxon>Tinamidae</taxon>
        <taxon>Eudromia</taxon>
    </lineage>
</organism>
<dbReference type="Proteomes" id="UP000533954">
    <property type="component" value="Unassembled WGS sequence"/>
</dbReference>
<keyword evidence="8" id="KW-1185">Reference proteome</keyword>
<keyword evidence="4" id="KW-0966">Cell projection</keyword>
<dbReference type="GO" id="GO:0035082">
    <property type="term" value="P:axoneme assembly"/>
    <property type="evidence" value="ECO:0007669"/>
    <property type="project" value="InterPro"/>
</dbReference>
<keyword evidence="3" id="KW-0206">Cytoskeleton</keyword>
<dbReference type="Pfam" id="PF14892">
    <property type="entry name" value="PIRC1_2"/>
    <property type="match status" value="1"/>
</dbReference>
<reference evidence="7 8" key="1">
    <citation type="submission" date="2019-09" db="EMBL/GenBank/DDBJ databases">
        <title>Bird 10,000 Genomes (B10K) Project - Family phase.</title>
        <authorList>
            <person name="Zhang G."/>
        </authorList>
    </citation>
    <scope>NUCLEOTIDE SEQUENCE [LARGE SCALE GENOMIC DNA]</scope>
    <source>
        <strain evidence="7">B10K-LSUMZ-16893</strain>
    </source>
</reference>
<name>A0A7K7V0A3_EUDEL</name>
<dbReference type="EMBL" id="VZSX01000031">
    <property type="protein sequence ID" value="NXA34873.1"/>
    <property type="molecule type" value="Genomic_DNA"/>
</dbReference>
<dbReference type="PANTHER" id="PTHR20899:SF1">
    <property type="entry name" value="PIERCER OF MICROTUBULE WALL 1 PROTEIN"/>
    <property type="match status" value="1"/>
</dbReference>
<keyword evidence="2" id="KW-0963">Cytoplasm</keyword>
<gene>
    <name evidence="7" type="primary">Ci116</name>
    <name evidence="7" type="ORF">EUDELE_R14494</name>
</gene>
<comment type="caution">
    <text evidence="7">The sequence shown here is derived from an EMBL/GenBank/DDBJ whole genome shotgun (WGS) entry which is preliminary data.</text>
</comment>
<feature type="compositionally biased region" description="Pro residues" evidence="6">
    <location>
        <begin position="9"/>
        <end position="19"/>
    </location>
</feature>
<evidence type="ECO:0000256" key="4">
    <source>
        <dbReference type="ARBA" id="ARBA00023273"/>
    </source>
</evidence>
<evidence type="ECO:0000256" key="3">
    <source>
        <dbReference type="ARBA" id="ARBA00023212"/>
    </source>
</evidence>
<proteinExistence type="inferred from homology"/>
<comment type="subcellular location">
    <subcellularLocation>
        <location evidence="1">Cytoplasm</location>
        <location evidence="1">Cytoskeleton</location>
        <location evidence="1">Cilium axoneme</location>
    </subcellularLocation>
</comment>
<feature type="non-terminal residue" evidence="7">
    <location>
        <position position="1"/>
    </location>
</feature>
<comment type="similarity">
    <text evidence="5">Belongs to the PIERCE1 family.</text>
</comment>
<evidence type="ECO:0000313" key="7">
    <source>
        <dbReference type="EMBL" id="NXA34873.1"/>
    </source>
</evidence>
<feature type="non-terminal residue" evidence="7">
    <location>
        <position position="167"/>
    </location>
</feature>
<dbReference type="PANTHER" id="PTHR20899">
    <property type="entry name" value="PIERCE HOMOLOG"/>
    <property type="match status" value="1"/>
</dbReference>
<evidence type="ECO:0000256" key="6">
    <source>
        <dbReference type="SAM" id="MobiDB-lite"/>
    </source>
</evidence>
<evidence type="ECO:0000313" key="8">
    <source>
        <dbReference type="Proteomes" id="UP000533954"/>
    </source>
</evidence>
<evidence type="ECO:0000256" key="2">
    <source>
        <dbReference type="ARBA" id="ARBA00022490"/>
    </source>
</evidence>
<protein>
    <submittedName>
        <fullName evidence="7">CI116 protein</fullName>
    </submittedName>
</protein>
<dbReference type="GO" id="GO:0005879">
    <property type="term" value="C:axonemal microtubule"/>
    <property type="evidence" value="ECO:0007669"/>
    <property type="project" value="InterPro"/>
</dbReference>
<feature type="region of interest" description="Disordered" evidence="6">
    <location>
        <begin position="72"/>
        <end position="98"/>
    </location>
</feature>
<evidence type="ECO:0000256" key="5">
    <source>
        <dbReference type="ARBA" id="ARBA00038014"/>
    </source>
</evidence>
<feature type="region of interest" description="Disordered" evidence="6">
    <location>
        <begin position="1"/>
        <end position="28"/>
    </location>
</feature>
<dbReference type="OrthoDB" id="546383at2759"/>
<sequence length="167" mass="18384">ADPTDPRSLPIPQPPPSPEAPREPRTSAWYRVSAGLPARFERPARFQGYRCEGGSAGGRRCGEGVRPARVLTSRPVPSRRNAEPHPLYRTSNQSYGSRAPTVHEMPTCYRVTSHAFSKALAPCGMYQDNGLNTRLERSRVTGPGNFITASDRRNFHPSYNASGPSFC</sequence>
<evidence type="ECO:0000256" key="1">
    <source>
        <dbReference type="ARBA" id="ARBA00004430"/>
    </source>
</evidence>
<accession>A0A7K7V0A3</accession>
<dbReference type="InterPro" id="IPR026507">
    <property type="entry name" value="PIRC1/2"/>
</dbReference>
<dbReference type="AlphaFoldDB" id="A0A7K7V0A3"/>